<dbReference type="SUPFAM" id="SSF56762">
    <property type="entry name" value="HydB/Nqo4-like"/>
    <property type="match status" value="1"/>
</dbReference>
<evidence type="ECO:0000313" key="5">
    <source>
        <dbReference type="EMBL" id="MER8935172.1"/>
    </source>
</evidence>
<keyword evidence="6" id="KW-1185">Reference proteome</keyword>
<name>A0ABV1YJ53_9HYPH</name>
<dbReference type="PANTHER" id="PTHR43485:SF1">
    <property type="entry name" value="FORMATE HYDROGENLYASE SUBUNIT 5-RELATED"/>
    <property type="match status" value="1"/>
</dbReference>
<dbReference type="InterPro" id="IPR052197">
    <property type="entry name" value="ComplexI_49kDa-like"/>
</dbReference>
<evidence type="ECO:0000256" key="1">
    <source>
        <dbReference type="ARBA" id="ARBA00023002"/>
    </source>
</evidence>
<dbReference type="GO" id="GO:0050136">
    <property type="term" value="F:NADH dehydrogenase (quinone) (non-electrogenic) activity"/>
    <property type="evidence" value="ECO:0007669"/>
    <property type="project" value="UniProtKB-EC"/>
</dbReference>
<dbReference type="EMBL" id="JAMYPJ010000028">
    <property type="protein sequence ID" value="MER8935172.1"/>
    <property type="molecule type" value="Genomic_DNA"/>
</dbReference>
<evidence type="ECO:0000259" key="3">
    <source>
        <dbReference type="Pfam" id="PF00329"/>
    </source>
</evidence>
<evidence type="ECO:0000259" key="4">
    <source>
        <dbReference type="Pfam" id="PF00346"/>
    </source>
</evidence>
<dbReference type="InterPro" id="IPR001268">
    <property type="entry name" value="NADH_UbQ_OxRdtase_30kDa_su"/>
</dbReference>
<dbReference type="Proteomes" id="UP001464387">
    <property type="component" value="Unassembled WGS sequence"/>
</dbReference>
<evidence type="ECO:0000313" key="6">
    <source>
        <dbReference type="Proteomes" id="UP001464387"/>
    </source>
</evidence>
<keyword evidence="1 5" id="KW-0560">Oxidoreductase</keyword>
<feature type="domain" description="NADH:ubiquinone oxidoreductase 30kDa subunit" evidence="3">
    <location>
        <begin position="71"/>
        <end position="127"/>
    </location>
</feature>
<sequence length="505" mass="55174">MPALIDLILAGQRVENHFPWSRALVTSKKWDFAIEQLAEGHWSLLGLWGEPGAVHMALHDENAGNIGVVSLECPNGRYPSVGRLHPPALRLERAAADLFGLLPQGAPDTRPWLDHGYWGVSHPLSTRARTPAATASPYPFLSAEGESLHQIPVGPVHAGIIEPGHFRFTASGETVVRLEERLGYAHKGIEGLMAGSDIDRAAKLAGRTSGDSTVAYSLAFARAVEAALGVEVPPRAIWLRALMAELERLANHLGDIGAICNDAAFALMHAHCGVLRERVLRASDAAFGHRLMRDRIVPGGVAANLSDDGATALWSLIAEIRQRFPALVELYDNTASLQDRTVATGRLKVELARQYRAGGYVGRASGRDFDARRSLAYPPYDTLNFDVPLLQEGDVNARVWIRIREVEQSLSLVEQILRQLPDGPIRVDVSQTGGPHEGMALVEGFRGDILAWLRIGKSGLIERCHLRDPSWFQWPLLEAAIEGNIVADFPLCNKSFNCSYSGHDL</sequence>
<dbReference type="Pfam" id="PF00329">
    <property type="entry name" value="Complex1_30kDa"/>
    <property type="match status" value="1"/>
</dbReference>
<dbReference type="RefSeq" id="WP_287269618.1">
    <property type="nucleotide sequence ID" value="NZ_JAMYMY010000011.1"/>
</dbReference>
<accession>A0ABV1YJ53</accession>
<dbReference type="InterPro" id="IPR029014">
    <property type="entry name" value="NiFe-Hase_large"/>
</dbReference>
<dbReference type="Gene3D" id="1.10.645.10">
    <property type="entry name" value="Cytochrome-c3 Hydrogenase, chain B"/>
    <property type="match status" value="1"/>
</dbReference>
<feature type="domain" description="NADH-quinone oxidoreductase subunit D" evidence="4">
    <location>
        <begin position="275"/>
        <end position="432"/>
    </location>
</feature>
<dbReference type="PANTHER" id="PTHR43485">
    <property type="entry name" value="HYDROGENASE-4 COMPONENT G"/>
    <property type="match status" value="1"/>
</dbReference>
<organism evidence="5 6">
    <name type="scientific">Mesorhizobium opportunistum</name>
    <dbReference type="NCBI Taxonomy" id="593909"/>
    <lineage>
        <taxon>Bacteria</taxon>
        <taxon>Pseudomonadati</taxon>
        <taxon>Pseudomonadota</taxon>
        <taxon>Alphaproteobacteria</taxon>
        <taxon>Hyphomicrobiales</taxon>
        <taxon>Phyllobacteriaceae</taxon>
        <taxon>Mesorhizobium</taxon>
    </lineage>
</organism>
<gene>
    <name evidence="5" type="ORF">NKI33_19605</name>
</gene>
<reference evidence="5 6" key="1">
    <citation type="journal article" date="2024" name="Proc. Natl. Acad. Sci. U.S.A.">
        <title>The evolutionary genomics of adaptation to stress in wild rhizobium bacteria.</title>
        <authorList>
            <person name="Kehlet-Delgado H."/>
            <person name="Montoya A.P."/>
            <person name="Jensen K.T."/>
            <person name="Wendlandt C.E."/>
            <person name="Dexheimer C."/>
            <person name="Roberts M."/>
            <person name="Torres Martinez L."/>
            <person name="Friesen M.L."/>
            <person name="Griffitts J.S."/>
            <person name="Porter S.S."/>
        </authorList>
    </citation>
    <scope>NUCLEOTIDE SEQUENCE [LARGE SCALE GENOMIC DNA]</scope>
    <source>
        <strain evidence="5 6">M0729</strain>
    </source>
</reference>
<protein>
    <submittedName>
        <fullName evidence="5">NADH-quinone oxidoreductase subunit C</fullName>
        <ecNumber evidence="5">1.6.5.9</ecNumber>
    </submittedName>
</protein>
<dbReference type="SUPFAM" id="SSF143243">
    <property type="entry name" value="Nqo5-like"/>
    <property type="match status" value="1"/>
</dbReference>
<keyword evidence="2" id="KW-0520">NAD</keyword>
<proteinExistence type="predicted"/>
<dbReference type="EC" id="1.6.5.9" evidence="5"/>
<comment type="caution">
    <text evidence="5">The sequence shown here is derived from an EMBL/GenBank/DDBJ whole genome shotgun (WGS) entry which is preliminary data.</text>
</comment>
<evidence type="ECO:0000256" key="2">
    <source>
        <dbReference type="ARBA" id="ARBA00023027"/>
    </source>
</evidence>
<dbReference type="InterPro" id="IPR037232">
    <property type="entry name" value="NADH_quin_OxRdtase_su_C/D-like"/>
</dbReference>
<dbReference type="InterPro" id="IPR001135">
    <property type="entry name" value="NADH_Q_OxRdtase_suD"/>
</dbReference>
<dbReference type="Pfam" id="PF00346">
    <property type="entry name" value="Complex1_49kDa"/>
    <property type="match status" value="1"/>
</dbReference>